<dbReference type="InParanoid" id="B4LRJ8"/>
<evidence type="ECO:0000256" key="13">
    <source>
        <dbReference type="ARBA" id="ARBA00023136"/>
    </source>
</evidence>
<keyword evidence="20" id="KW-1185">Reference proteome</keyword>
<accession>B4LRJ8</accession>
<dbReference type="Pfam" id="PF00287">
    <property type="entry name" value="Na_K-ATPase"/>
    <property type="match status" value="1"/>
</dbReference>
<dbReference type="AlphaFoldDB" id="B4LRJ8"/>
<dbReference type="InterPro" id="IPR038702">
    <property type="entry name" value="Na/K_ATPase_sub_beta_sf"/>
</dbReference>
<dbReference type="GO" id="GO:0001671">
    <property type="term" value="F:ATPase activator activity"/>
    <property type="evidence" value="ECO:0007669"/>
    <property type="project" value="TreeGrafter"/>
</dbReference>
<keyword evidence="15" id="KW-0325">Glycoprotein</keyword>
<sequence>MSKNNGKGDQYENQFPQPAEKQTLSEMIYNPSKGTIFGRTGKSWGQLFLFYAIFYIVLGILFTICMQVMLSTMDNHQPKWKLDESLIGTNPGLGFRPLSEQTERGSVIEYDRKKPAEYEYYISLVDEFLKDYNHTEGRKMKHCDFKQNHNDNEVCVVNIDNFGPCTAANGYGYKTGEPCIFLKLNKIFGWVPDFYESAINGMPADLQELINATSVDERQQIWVSCNGHLSKDKEHFHNISYYPSQGFPAYYYPYLNQPGYLSPLVAVQLHAPPKGKMLDVECRAWAKNIIYSGSLRDRKGSVTFQILLD</sequence>
<dbReference type="FunCoup" id="B4LRJ8">
    <property type="interactions" value="279"/>
</dbReference>
<dbReference type="GO" id="GO:1990573">
    <property type="term" value="P:potassium ion import across plasma membrane"/>
    <property type="evidence" value="ECO:0007669"/>
    <property type="project" value="TreeGrafter"/>
</dbReference>
<evidence type="ECO:0000256" key="1">
    <source>
        <dbReference type="ARBA" id="ARBA00004401"/>
    </source>
</evidence>
<keyword evidence="8" id="KW-0630">Potassium</keyword>
<evidence type="ECO:0000256" key="4">
    <source>
        <dbReference type="ARBA" id="ARBA00022475"/>
    </source>
</evidence>
<dbReference type="Proteomes" id="UP000008792">
    <property type="component" value="Unassembled WGS sequence"/>
</dbReference>
<evidence type="ECO:0000256" key="9">
    <source>
        <dbReference type="ARBA" id="ARBA00022968"/>
    </source>
</evidence>
<evidence type="ECO:0000256" key="12">
    <source>
        <dbReference type="ARBA" id="ARBA00023065"/>
    </source>
</evidence>
<evidence type="ECO:0000256" key="7">
    <source>
        <dbReference type="ARBA" id="ARBA00022692"/>
    </source>
</evidence>
<evidence type="ECO:0000256" key="11">
    <source>
        <dbReference type="ARBA" id="ARBA00023053"/>
    </source>
</evidence>
<dbReference type="EMBL" id="CH940649">
    <property type="protein sequence ID" value="EDW63593.1"/>
    <property type="molecule type" value="Genomic_DNA"/>
</dbReference>
<dbReference type="Gene3D" id="2.60.40.1660">
    <property type="entry name" value="Na, k-atpase alpha subunit"/>
    <property type="match status" value="1"/>
</dbReference>
<comment type="similarity">
    <text evidence="2">Belongs to the X(+)/potassium ATPases subunit beta family.</text>
</comment>
<dbReference type="PANTHER" id="PTHR11523:SF31">
    <property type="entry name" value="AT04468P-RELATED"/>
    <property type="match status" value="1"/>
</dbReference>
<evidence type="ECO:0000256" key="2">
    <source>
        <dbReference type="ARBA" id="ARBA00005876"/>
    </source>
</evidence>
<dbReference type="STRING" id="7244.B4LRJ8"/>
<evidence type="ECO:0000256" key="6">
    <source>
        <dbReference type="ARBA" id="ARBA00022607"/>
    </source>
</evidence>
<dbReference type="OrthoDB" id="5912413at2759"/>
<proteinExistence type="inferred from homology"/>
<dbReference type="FunFam" id="2.60.40.1660:FF:000004">
    <property type="entry name" value="sodium/potassium-transporting ATPase subunit beta-2"/>
    <property type="match status" value="1"/>
</dbReference>
<dbReference type="eggNOG" id="KOG3927">
    <property type="taxonomic scope" value="Eukaryota"/>
</dbReference>
<evidence type="ECO:0000256" key="3">
    <source>
        <dbReference type="ARBA" id="ARBA00022448"/>
    </source>
</evidence>
<dbReference type="PhylomeDB" id="B4LRJ8"/>
<dbReference type="OMA" id="YENQFPQ"/>
<keyword evidence="7 18" id="KW-0812">Transmembrane</keyword>
<keyword evidence="3" id="KW-0813">Transport</keyword>
<dbReference type="GO" id="GO:0006883">
    <property type="term" value="P:intracellular sodium ion homeostasis"/>
    <property type="evidence" value="ECO:0007669"/>
    <property type="project" value="TreeGrafter"/>
</dbReference>
<dbReference type="GO" id="GO:0030007">
    <property type="term" value="P:intracellular potassium ion homeostasis"/>
    <property type="evidence" value="ECO:0007669"/>
    <property type="project" value="TreeGrafter"/>
</dbReference>
<keyword evidence="16" id="KW-0739">Sodium transport</keyword>
<dbReference type="KEGG" id="dvi:6628073"/>
<protein>
    <recommendedName>
        <fullName evidence="21">Sodium/potassium-transporting ATPase subunit beta-1</fullName>
    </recommendedName>
</protein>
<comment type="function">
    <text evidence="17">This is the non-catalytic component of the active enzyme, which catalyzes the hydrolysis of ATP coupled with the exchange of Na(+) and K(+) ions across the plasma membrane. The beta subunit regulates, through assembly of alpha/beta heterodimers, the number of sodium pumps transported to the plasma membrane.</text>
</comment>
<dbReference type="PANTHER" id="PTHR11523">
    <property type="entry name" value="SODIUM/POTASSIUM-DEPENDENT ATPASE BETA SUBUNIT"/>
    <property type="match status" value="1"/>
</dbReference>
<evidence type="ECO:0000256" key="14">
    <source>
        <dbReference type="ARBA" id="ARBA00023157"/>
    </source>
</evidence>
<keyword evidence="4" id="KW-1003">Cell membrane</keyword>
<dbReference type="HOGENOM" id="CLU_057702_0_0_1"/>
<keyword evidence="10 18" id="KW-1133">Transmembrane helix</keyword>
<evidence type="ECO:0000313" key="19">
    <source>
        <dbReference type="EMBL" id="EDW63593.1"/>
    </source>
</evidence>
<keyword evidence="14" id="KW-1015">Disulfide bond</keyword>
<gene>
    <name evidence="19" type="primary">Dvir\GJ15669</name>
    <name evidence="19" type="ORF">Dvir_GJ15669</name>
</gene>
<keyword evidence="13 18" id="KW-0472">Membrane</keyword>
<keyword evidence="9" id="KW-0735">Signal-anchor</keyword>
<keyword evidence="12" id="KW-0406">Ion transport</keyword>
<reference evidence="19 20" key="1">
    <citation type="journal article" date="2007" name="Nature">
        <title>Evolution of genes and genomes on the Drosophila phylogeny.</title>
        <authorList>
            <consortium name="Drosophila 12 Genomes Consortium"/>
            <person name="Clark A.G."/>
            <person name="Eisen M.B."/>
            <person name="Smith D.R."/>
            <person name="Bergman C.M."/>
            <person name="Oliver B."/>
            <person name="Markow T.A."/>
            <person name="Kaufman T.C."/>
            <person name="Kellis M."/>
            <person name="Gelbart W."/>
            <person name="Iyer V.N."/>
            <person name="Pollard D.A."/>
            <person name="Sackton T.B."/>
            <person name="Larracuente A.M."/>
            <person name="Singh N.D."/>
            <person name="Abad J.P."/>
            <person name="Abt D.N."/>
            <person name="Adryan B."/>
            <person name="Aguade M."/>
            <person name="Akashi H."/>
            <person name="Anderson W.W."/>
            <person name="Aquadro C.F."/>
            <person name="Ardell D.H."/>
            <person name="Arguello R."/>
            <person name="Artieri C.G."/>
            <person name="Barbash D.A."/>
            <person name="Barker D."/>
            <person name="Barsanti P."/>
            <person name="Batterham P."/>
            <person name="Batzoglou S."/>
            <person name="Begun D."/>
            <person name="Bhutkar A."/>
            <person name="Blanco E."/>
            <person name="Bosak S.A."/>
            <person name="Bradley R.K."/>
            <person name="Brand A.D."/>
            <person name="Brent M.R."/>
            <person name="Brooks A.N."/>
            <person name="Brown R.H."/>
            <person name="Butlin R.K."/>
            <person name="Caggese C."/>
            <person name="Calvi B.R."/>
            <person name="Bernardo de Carvalho A."/>
            <person name="Caspi A."/>
            <person name="Castrezana S."/>
            <person name="Celniker S.E."/>
            <person name="Chang J.L."/>
            <person name="Chapple C."/>
            <person name="Chatterji S."/>
            <person name="Chinwalla A."/>
            <person name="Civetta A."/>
            <person name="Clifton S.W."/>
            <person name="Comeron J.M."/>
            <person name="Costello J.C."/>
            <person name="Coyne J.A."/>
            <person name="Daub J."/>
            <person name="David R.G."/>
            <person name="Delcher A.L."/>
            <person name="Delehaunty K."/>
            <person name="Do C.B."/>
            <person name="Ebling H."/>
            <person name="Edwards K."/>
            <person name="Eickbush T."/>
            <person name="Evans J.D."/>
            <person name="Filipski A."/>
            <person name="Findeiss S."/>
            <person name="Freyhult E."/>
            <person name="Fulton L."/>
            <person name="Fulton R."/>
            <person name="Garcia A.C."/>
            <person name="Gardiner A."/>
            <person name="Garfield D.A."/>
            <person name="Garvin B.E."/>
            <person name="Gibson G."/>
            <person name="Gilbert D."/>
            <person name="Gnerre S."/>
            <person name="Godfrey J."/>
            <person name="Good R."/>
            <person name="Gotea V."/>
            <person name="Gravely B."/>
            <person name="Greenberg A.J."/>
            <person name="Griffiths-Jones S."/>
            <person name="Gross S."/>
            <person name="Guigo R."/>
            <person name="Gustafson E.A."/>
            <person name="Haerty W."/>
            <person name="Hahn M.W."/>
            <person name="Halligan D.L."/>
            <person name="Halpern A.L."/>
            <person name="Halter G.M."/>
            <person name="Han M.V."/>
            <person name="Heger A."/>
            <person name="Hillier L."/>
            <person name="Hinrichs A.S."/>
            <person name="Holmes I."/>
            <person name="Hoskins R.A."/>
            <person name="Hubisz M.J."/>
            <person name="Hultmark D."/>
            <person name="Huntley M.A."/>
            <person name="Jaffe D.B."/>
            <person name="Jagadeeshan S."/>
            <person name="Jeck W.R."/>
            <person name="Johnson J."/>
            <person name="Jones C.D."/>
            <person name="Jordan W.C."/>
            <person name="Karpen G.H."/>
            <person name="Kataoka E."/>
            <person name="Keightley P.D."/>
            <person name="Kheradpour P."/>
            <person name="Kirkness E.F."/>
            <person name="Koerich L.B."/>
            <person name="Kristiansen K."/>
            <person name="Kudrna D."/>
            <person name="Kulathinal R.J."/>
            <person name="Kumar S."/>
            <person name="Kwok R."/>
            <person name="Lander E."/>
            <person name="Langley C.H."/>
            <person name="Lapoint R."/>
            <person name="Lazzaro B.P."/>
            <person name="Lee S.J."/>
            <person name="Levesque L."/>
            <person name="Li R."/>
            <person name="Lin C.F."/>
            <person name="Lin M.F."/>
            <person name="Lindblad-Toh K."/>
            <person name="Llopart A."/>
            <person name="Long M."/>
            <person name="Low L."/>
            <person name="Lozovsky E."/>
            <person name="Lu J."/>
            <person name="Luo M."/>
            <person name="Machado C.A."/>
            <person name="Makalowski W."/>
            <person name="Marzo M."/>
            <person name="Matsuda M."/>
            <person name="Matzkin L."/>
            <person name="McAllister B."/>
            <person name="McBride C.S."/>
            <person name="McKernan B."/>
            <person name="McKernan K."/>
            <person name="Mendez-Lago M."/>
            <person name="Minx P."/>
            <person name="Mollenhauer M.U."/>
            <person name="Montooth K."/>
            <person name="Mount S.M."/>
            <person name="Mu X."/>
            <person name="Myers E."/>
            <person name="Negre B."/>
            <person name="Newfeld S."/>
            <person name="Nielsen R."/>
            <person name="Noor M.A."/>
            <person name="O'Grady P."/>
            <person name="Pachter L."/>
            <person name="Papaceit M."/>
            <person name="Parisi M.J."/>
            <person name="Parisi M."/>
            <person name="Parts L."/>
            <person name="Pedersen J.S."/>
            <person name="Pesole G."/>
            <person name="Phillippy A.M."/>
            <person name="Ponting C.P."/>
            <person name="Pop M."/>
            <person name="Porcelli D."/>
            <person name="Powell J.R."/>
            <person name="Prohaska S."/>
            <person name="Pruitt K."/>
            <person name="Puig M."/>
            <person name="Quesneville H."/>
            <person name="Ram K.R."/>
            <person name="Rand D."/>
            <person name="Rasmussen M.D."/>
            <person name="Reed L.K."/>
            <person name="Reenan R."/>
            <person name="Reily A."/>
            <person name="Remington K.A."/>
            <person name="Rieger T.T."/>
            <person name="Ritchie M.G."/>
            <person name="Robin C."/>
            <person name="Rogers Y.H."/>
            <person name="Rohde C."/>
            <person name="Rozas J."/>
            <person name="Rubenfield M.J."/>
            <person name="Ruiz A."/>
            <person name="Russo S."/>
            <person name="Salzberg S.L."/>
            <person name="Sanchez-Gracia A."/>
            <person name="Saranga D.J."/>
            <person name="Sato H."/>
            <person name="Schaeffer S.W."/>
            <person name="Schatz M.C."/>
            <person name="Schlenke T."/>
            <person name="Schwartz R."/>
            <person name="Segarra C."/>
            <person name="Singh R.S."/>
            <person name="Sirot L."/>
            <person name="Sirota M."/>
            <person name="Sisneros N.B."/>
            <person name="Smith C.D."/>
            <person name="Smith T.F."/>
            <person name="Spieth J."/>
            <person name="Stage D.E."/>
            <person name="Stark A."/>
            <person name="Stephan W."/>
            <person name="Strausberg R.L."/>
            <person name="Strempel S."/>
            <person name="Sturgill D."/>
            <person name="Sutton G."/>
            <person name="Sutton G.G."/>
            <person name="Tao W."/>
            <person name="Teichmann S."/>
            <person name="Tobari Y.N."/>
            <person name="Tomimura Y."/>
            <person name="Tsolas J.M."/>
            <person name="Valente V.L."/>
            <person name="Venter E."/>
            <person name="Venter J.C."/>
            <person name="Vicario S."/>
            <person name="Vieira F.G."/>
            <person name="Vilella A.J."/>
            <person name="Villasante A."/>
            <person name="Walenz B."/>
            <person name="Wang J."/>
            <person name="Wasserman M."/>
            <person name="Watts T."/>
            <person name="Wilson D."/>
            <person name="Wilson R.K."/>
            <person name="Wing R.A."/>
            <person name="Wolfner M.F."/>
            <person name="Wong A."/>
            <person name="Wong G.K."/>
            <person name="Wu C.I."/>
            <person name="Wu G."/>
            <person name="Yamamoto D."/>
            <person name="Yang H.P."/>
            <person name="Yang S.P."/>
            <person name="Yorke J.A."/>
            <person name="Yoshida K."/>
            <person name="Zdobnov E."/>
            <person name="Zhang P."/>
            <person name="Zhang Y."/>
            <person name="Zimin A.V."/>
            <person name="Baldwin J."/>
            <person name="Abdouelleil A."/>
            <person name="Abdulkadir J."/>
            <person name="Abebe A."/>
            <person name="Abera B."/>
            <person name="Abreu J."/>
            <person name="Acer S.C."/>
            <person name="Aftuck L."/>
            <person name="Alexander A."/>
            <person name="An P."/>
            <person name="Anderson E."/>
            <person name="Anderson S."/>
            <person name="Arachi H."/>
            <person name="Azer M."/>
            <person name="Bachantsang P."/>
            <person name="Barry A."/>
            <person name="Bayul T."/>
            <person name="Berlin A."/>
            <person name="Bessette D."/>
            <person name="Bloom T."/>
            <person name="Blye J."/>
            <person name="Boguslavskiy L."/>
            <person name="Bonnet C."/>
            <person name="Boukhgalter B."/>
            <person name="Bourzgui I."/>
            <person name="Brown A."/>
            <person name="Cahill P."/>
            <person name="Channer S."/>
            <person name="Cheshatsang Y."/>
            <person name="Chuda L."/>
            <person name="Citroen M."/>
            <person name="Collymore A."/>
            <person name="Cooke P."/>
            <person name="Costello M."/>
            <person name="D'Aco K."/>
            <person name="Daza R."/>
            <person name="De Haan G."/>
            <person name="DeGray S."/>
            <person name="DeMaso C."/>
            <person name="Dhargay N."/>
            <person name="Dooley K."/>
            <person name="Dooley E."/>
            <person name="Doricent M."/>
            <person name="Dorje P."/>
            <person name="Dorjee K."/>
            <person name="Dupes A."/>
            <person name="Elong R."/>
            <person name="Falk J."/>
            <person name="Farina A."/>
            <person name="Faro S."/>
            <person name="Ferguson D."/>
            <person name="Fisher S."/>
            <person name="Foley C.D."/>
            <person name="Franke A."/>
            <person name="Friedrich D."/>
            <person name="Gadbois L."/>
            <person name="Gearin G."/>
            <person name="Gearin C.R."/>
            <person name="Giannoukos G."/>
            <person name="Goode T."/>
            <person name="Graham J."/>
            <person name="Grandbois E."/>
            <person name="Grewal S."/>
            <person name="Gyaltsen K."/>
            <person name="Hafez N."/>
            <person name="Hagos B."/>
            <person name="Hall J."/>
            <person name="Henson C."/>
            <person name="Hollinger A."/>
            <person name="Honan T."/>
            <person name="Huard M.D."/>
            <person name="Hughes L."/>
            <person name="Hurhula B."/>
            <person name="Husby M.E."/>
            <person name="Kamat A."/>
            <person name="Kanga B."/>
            <person name="Kashin S."/>
            <person name="Khazanovich D."/>
            <person name="Kisner P."/>
            <person name="Lance K."/>
            <person name="Lara M."/>
            <person name="Lee W."/>
            <person name="Lennon N."/>
            <person name="Letendre F."/>
            <person name="LeVine R."/>
            <person name="Lipovsky A."/>
            <person name="Liu X."/>
            <person name="Liu J."/>
            <person name="Liu S."/>
            <person name="Lokyitsang T."/>
            <person name="Lokyitsang Y."/>
            <person name="Lubonja R."/>
            <person name="Lui A."/>
            <person name="MacDonald P."/>
            <person name="Magnisalis V."/>
            <person name="Maru K."/>
            <person name="Matthews C."/>
            <person name="McCusker W."/>
            <person name="McDonough S."/>
            <person name="Mehta T."/>
            <person name="Meldrim J."/>
            <person name="Meneus L."/>
            <person name="Mihai O."/>
            <person name="Mihalev A."/>
            <person name="Mihova T."/>
            <person name="Mittelman R."/>
            <person name="Mlenga V."/>
            <person name="Montmayeur A."/>
            <person name="Mulrain L."/>
            <person name="Navidi A."/>
            <person name="Naylor J."/>
            <person name="Negash T."/>
            <person name="Nguyen T."/>
            <person name="Nguyen N."/>
            <person name="Nicol R."/>
            <person name="Norbu C."/>
            <person name="Norbu N."/>
            <person name="Novod N."/>
            <person name="O'Neill B."/>
            <person name="Osman S."/>
            <person name="Markiewicz E."/>
            <person name="Oyono O.L."/>
            <person name="Patti C."/>
            <person name="Phunkhang P."/>
            <person name="Pierre F."/>
            <person name="Priest M."/>
            <person name="Raghuraman S."/>
            <person name="Rege F."/>
            <person name="Reyes R."/>
            <person name="Rise C."/>
            <person name="Rogov P."/>
            <person name="Ross K."/>
            <person name="Ryan E."/>
            <person name="Settipalli S."/>
            <person name="Shea T."/>
            <person name="Sherpa N."/>
            <person name="Shi L."/>
            <person name="Shih D."/>
            <person name="Sparrow T."/>
            <person name="Spaulding J."/>
            <person name="Stalker J."/>
            <person name="Stange-Thomann N."/>
            <person name="Stavropoulos S."/>
            <person name="Stone C."/>
            <person name="Strader C."/>
            <person name="Tesfaye S."/>
            <person name="Thomson T."/>
            <person name="Thoulutsang Y."/>
            <person name="Thoulutsang D."/>
            <person name="Topham K."/>
            <person name="Topping I."/>
            <person name="Tsamla T."/>
            <person name="Vassiliev H."/>
            <person name="Vo A."/>
            <person name="Wangchuk T."/>
            <person name="Wangdi T."/>
            <person name="Weiand M."/>
            <person name="Wilkinson J."/>
            <person name="Wilson A."/>
            <person name="Yadav S."/>
            <person name="Young G."/>
            <person name="Yu Q."/>
            <person name="Zembek L."/>
            <person name="Zhong D."/>
            <person name="Zimmer A."/>
            <person name="Zwirko Z."/>
            <person name="Jaffe D.B."/>
            <person name="Alvarez P."/>
            <person name="Brockman W."/>
            <person name="Butler J."/>
            <person name="Chin C."/>
            <person name="Gnerre S."/>
            <person name="Grabherr M."/>
            <person name="Kleber M."/>
            <person name="Mauceli E."/>
            <person name="MacCallum I."/>
        </authorList>
    </citation>
    <scope>NUCLEOTIDE SEQUENCE [LARGE SCALE GENOMIC DNA]</scope>
    <source>
        <strain evidence="20">Tucson 15010-1051.87</strain>
    </source>
</reference>
<dbReference type="GO" id="GO:0036376">
    <property type="term" value="P:sodium ion export across plasma membrane"/>
    <property type="evidence" value="ECO:0007669"/>
    <property type="project" value="TreeGrafter"/>
</dbReference>
<feature type="transmembrane region" description="Helical" evidence="18">
    <location>
        <begin position="48"/>
        <end position="70"/>
    </location>
</feature>
<keyword evidence="6" id="KW-0740">Sodium/potassium transport</keyword>
<evidence type="ECO:0008006" key="21">
    <source>
        <dbReference type="Google" id="ProtNLM"/>
    </source>
</evidence>
<evidence type="ECO:0000256" key="10">
    <source>
        <dbReference type="ARBA" id="ARBA00022989"/>
    </source>
</evidence>
<evidence type="ECO:0000256" key="5">
    <source>
        <dbReference type="ARBA" id="ARBA00022538"/>
    </source>
</evidence>
<evidence type="ECO:0000256" key="18">
    <source>
        <dbReference type="SAM" id="Phobius"/>
    </source>
</evidence>
<name>B4LRJ8_DROVI</name>
<dbReference type="InterPro" id="IPR000402">
    <property type="entry name" value="Na/K_ATPase_sub_beta"/>
</dbReference>
<evidence type="ECO:0000256" key="17">
    <source>
        <dbReference type="ARBA" id="ARBA00025540"/>
    </source>
</evidence>
<evidence type="ECO:0000256" key="8">
    <source>
        <dbReference type="ARBA" id="ARBA00022958"/>
    </source>
</evidence>
<keyword evidence="5" id="KW-0633">Potassium transport</keyword>
<evidence type="ECO:0000256" key="15">
    <source>
        <dbReference type="ARBA" id="ARBA00023180"/>
    </source>
</evidence>
<organism evidence="19 20">
    <name type="scientific">Drosophila virilis</name>
    <name type="common">Fruit fly</name>
    <dbReference type="NCBI Taxonomy" id="7244"/>
    <lineage>
        <taxon>Eukaryota</taxon>
        <taxon>Metazoa</taxon>
        <taxon>Ecdysozoa</taxon>
        <taxon>Arthropoda</taxon>
        <taxon>Hexapoda</taxon>
        <taxon>Insecta</taxon>
        <taxon>Pterygota</taxon>
        <taxon>Neoptera</taxon>
        <taxon>Endopterygota</taxon>
        <taxon>Diptera</taxon>
        <taxon>Brachycera</taxon>
        <taxon>Muscomorpha</taxon>
        <taxon>Ephydroidea</taxon>
        <taxon>Drosophilidae</taxon>
        <taxon>Drosophila</taxon>
    </lineage>
</organism>
<keyword evidence="11" id="KW-0915">Sodium</keyword>
<evidence type="ECO:0000313" key="20">
    <source>
        <dbReference type="Proteomes" id="UP000008792"/>
    </source>
</evidence>
<comment type="subcellular location">
    <subcellularLocation>
        <location evidence="1">Cell membrane</location>
        <topology evidence="1">Single-pass type II membrane protein</topology>
    </subcellularLocation>
</comment>
<evidence type="ECO:0000256" key="16">
    <source>
        <dbReference type="ARBA" id="ARBA00023201"/>
    </source>
</evidence>
<dbReference type="GO" id="GO:0005890">
    <property type="term" value="C:sodium:potassium-exchanging ATPase complex"/>
    <property type="evidence" value="ECO:0007669"/>
    <property type="project" value="InterPro"/>
</dbReference>